<protein>
    <submittedName>
        <fullName evidence="3">Uncharacterized protein</fullName>
    </submittedName>
</protein>
<gene>
    <name evidence="3" type="ORF">H6G03_16230</name>
</gene>
<accession>A0A926VF59</accession>
<organism evidence="3 4">
    <name type="scientific">Aerosakkonema funiforme FACHB-1375</name>
    <dbReference type="NCBI Taxonomy" id="2949571"/>
    <lineage>
        <taxon>Bacteria</taxon>
        <taxon>Bacillati</taxon>
        <taxon>Cyanobacteriota</taxon>
        <taxon>Cyanophyceae</taxon>
        <taxon>Oscillatoriophycideae</taxon>
        <taxon>Aerosakkonematales</taxon>
        <taxon>Aerosakkonemataceae</taxon>
        <taxon>Aerosakkonema</taxon>
    </lineage>
</organism>
<evidence type="ECO:0000313" key="3">
    <source>
        <dbReference type="EMBL" id="MBD2182627.1"/>
    </source>
</evidence>
<dbReference type="AlphaFoldDB" id="A0A926VF59"/>
<keyword evidence="2" id="KW-0812">Transmembrane</keyword>
<feature type="region of interest" description="Disordered" evidence="1">
    <location>
        <begin position="90"/>
        <end position="116"/>
    </location>
</feature>
<keyword evidence="4" id="KW-1185">Reference proteome</keyword>
<keyword evidence="2" id="KW-0472">Membrane</keyword>
<feature type="compositionally biased region" description="Polar residues" evidence="1">
    <location>
        <begin position="162"/>
        <end position="171"/>
    </location>
</feature>
<dbReference type="EMBL" id="JACJPW010000040">
    <property type="protein sequence ID" value="MBD2182627.1"/>
    <property type="molecule type" value="Genomic_DNA"/>
</dbReference>
<evidence type="ECO:0000256" key="2">
    <source>
        <dbReference type="SAM" id="Phobius"/>
    </source>
</evidence>
<comment type="caution">
    <text evidence="3">The sequence shown here is derived from an EMBL/GenBank/DDBJ whole genome shotgun (WGS) entry which is preliminary data.</text>
</comment>
<reference evidence="3" key="1">
    <citation type="journal article" date="2015" name="ISME J.">
        <title>Draft Genome Sequence of Streptomyces incarnatus NRRL8089, which Produces the Nucleoside Antibiotic Sinefungin.</title>
        <authorList>
            <person name="Oshima K."/>
            <person name="Hattori M."/>
            <person name="Shimizu H."/>
            <person name="Fukuda K."/>
            <person name="Nemoto M."/>
            <person name="Inagaki K."/>
            <person name="Tamura T."/>
        </authorList>
    </citation>
    <scope>NUCLEOTIDE SEQUENCE</scope>
    <source>
        <strain evidence="3">FACHB-1375</strain>
    </source>
</reference>
<dbReference type="RefSeq" id="WP_190465541.1">
    <property type="nucleotide sequence ID" value="NZ_JACJPW010000040.1"/>
</dbReference>
<evidence type="ECO:0000256" key="1">
    <source>
        <dbReference type="SAM" id="MobiDB-lite"/>
    </source>
</evidence>
<dbReference type="Proteomes" id="UP000641646">
    <property type="component" value="Unassembled WGS sequence"/>
</dbReference>
<feature type="transmembrane region" description="Helical" evidence="2">
    <location>
        <begin position="12"/>
        <end position="31"/>
    </location>
</feature>
<feature type="region of interest" description="Disordered" evidence="1">
    <location>
        <begin position="162"/>
        <end position="200"/>
    </location>
</feature>
<evidence type="ECO:0000313" key="4">
    <source>
        <dbReference type="Proteomes" id="UP000641646"/>
    </source>
</evidence>
<keyword evidence="2" id="KW-1133">Transmembrane helix</keyword>
<proteinExistence type="predicted"/>
<sequence length="223" mass="24607">MIQKKGKSDRTVGVQLLMGAIVAGAIGIFSMPVKAQSIPSQGVQFNEDTLIEFEFRESHGYYKSTFGVINLRTRQMTDLIAEVKPFDDYSDTSDLNNPSRRTDDTGTPRDFLGTPGNSVPDAIRRFTFQANTPYAFYLKVFRPNNTLVTTLYSTRFEQLGSSDADSAQSEGGLSDGKVGDRTGVRVSWDDTGLPKPGRDRDYDDFIVEAGGFLVPPVPCPRVE</sequence>
<name>A0A926VF59_9CYAN</name>
<reference evidence="3" key="2">
    <citation type="submission" date="2020-08" db="EMBL/GenBank/DDBJ databases">
        <authorList>
            <person name="Chen M."/>
            <person name="Teng W."/>
            <person name="Zhao L."/>
            <person name="Hu C."/>
            <person name="Zhou Y."/>
            <person name="Han B."/>
            <person name="Song L."/>
            <person name="Shu W."/>
        </authorList>
    </citation>
    <scope>NUCLEOTIDE SEQUENCE</scope>
    <source>
        <strain evidence="3">FACHB-1375</strain>
    </source>
</reference>